<dbReference type="InterPro" id="IPR015421">
    <property type="entry name" value="PyrdxlP-dep_Trfase_major"/>
</dbReference>
<keyword evidence="4" id="KW-0812">Transmembrane</keyword>
<evidence type="ECO:0000256" key="1">
    <source>
        <dbReference type="ARBA" id="ARBA00001933"/>
    </source>
</evidence>
<accession>A0A815MYS6</accession>
<evidence type="ECO:0008006" key="8">
    <source>
        <dbReference type="Google" id="ProtNLM"/>
    </source>
</evidence>
<dbReference type="InterPro" id="IPR015424">
    <property type="entry name" value="PyrdxlP-dep_Trfase"/>
</dbReference>
<reference evidence="5" key="1">
    <citation type="submission" date="2021-02" db="EMBL/GenBank/DDBJ databases">
        <authorList>
            <person name="Nowell W R."/>
        </authorList>
    </citation>
    <scope>NUCLEOTIDE SEQUENCE</scope>
</reference>
<dbReference type="OrthoDB" id="10254570at2759"/>
<comment type="caution">
    <text evidence="5">The sequence shown here is derived from an EMBL/GenBank/DDBJ whole genome shotgun (WGS) entry which is preliminary data.</text>
</comment>
<evidence type="ECO:0000256" key="4">
    <source>
        <dbReference type="SAM" id="Phobius"/>
    </source>
</evidence>
<dbReference type="SUPFAM" id="SSF53383">
    <property type="entry name" value="PLP-dependent transferases"/>
    <property type="match status" value="1"/>
</dbReference>
<dbReference type="PANTHER" id="PTHR42735">
    <property type="match status" value="1"/>
</dbReference>
<keyword evidence="7" id="KW-1185">Reference proteome</keyword>
<dbReference type="GO" id="GO:0005783">
    <property type="term" value="C:endoplasmic reticulum"/>
    <property type="evidence" value="ECO:0007669"/>
    <property type="project" value="TreeGrafter"/>
</dbReference>
<sequence length="239" mass="27112">MVATSGCDLLKEYEPHIHPIQIHINEHSKSINEALNSYSPLQLIIFTAIITSIVLWFYNFIFNNDEDIKVRLLQTIFRLLRRIPVIQRKIAQTKTNTLTSVYSDLAKSIHGHNFSTALPPKGLSEEDLITKLREYKDLEHIKYRNGRVSGCVYSVEKNDLTSIYCEILKLFGATNPLHADVFPDIRTMEAECVRMVATMFHGGPECCGTMTSGGTESLLMACKTYRDLALSKGIKRPEM</sequence>
<dbReference type="GO" id="GO:0030149">
    <property type="term" value="P:sphingolipid catabolic process"/>
    <property type="evidence" value="ECO:0007669"/>
    <property type="project" value="TreeGrafter"/>
</dbReference>
<evidence type="ECO:0000256" key="2">
    <source>
        <dbReference type="ARBA" id="ARBA00022898"/>
    </source>
</evidence>
<keyword evidence="3" id="KW-0456">Lyase</keyword>
<dbReference type="EMBL" id="CAJNOQ010018408">
    <property type="protein sequence ID" value="CAF1427807.1"/>
    <property type="molecule type" value="Genomic_DNA"/>
</dbReference>
<proteinExistence type="predicted"/>
<evidence type="ECO:0000313" key="5">
    <source>
        <dbReference type="EMBL" id="CAF1427807.1"/>
    </source>
</evidence>
<dbReference type="GO" id="GO:0016020">
    <property type="term" value="C:membrane"/>
    <property type="evidence" value="ECO:0007669"/>
    <property type="project" value="GOC"/>
</dbReference>
<keyword evidence="2" id="KW-0663">Pyridoxal phosphate</keyword>
<name>A0A815MYS6_9BILA</name>
<feature type="transmembrane region" description="Helical" evidence="4">
    <location>
        <begin position="43"/>
        <end position="62"/>
    </location>
</feature>
<evidence type="ECO:0000313" key="6">
    <source>
        <dbReference type="EMBL" id="CAF4307657.1"/>
    </source>
</evidence>
<dbReference type="Proteomes" id="UP000663829">
    <property type="component" value="Unassembled WGS sequence"/>
</dbReference>
<gene>
    <name evidence="5" type="ORF">GPM918_LOCUS33898</name>
    <name evidence="6" type="ORF">SRO942_LOCUS34591</name>
</gene>
<dbReference type="Proteomes" id="UP000681722">
    <property type="component" value="Unassembled WGS sequence"/>
</dbReference>
<dbReference type="Gene3D" id="3.40.640.10">
    <property type="entry name" value="Type I PLP-dependent aspartate aminotransferase-like (Major domain)"/>
    <property type="match status" value="1"/>
</dbReference>
<keyword evidence="4" id="KW-1133">Transmembrane helix</keyword>
<protein>
    <recommendedName>
        <fullName evidence="8">Sphingosine-1-phosphate lyase</fullName>
    </recommendedName>
</protein>
<dbReference type="InterPro" id="IPR050477">
    <property type="entry name" value="GrpII_AminoAcid_Decarb"/>
</dbReference>
<dbReference type="AlphaFoldDB" id="A0A815MYS6"/>
<evidence type="ECO:0000313" key="7">
    <source>
        <dbReference type="Proteomes" id="UP000663829"/>
    </source>
</evidence>
<dbReference type="GO" id="GO:0008117">
    <property type="term" value="F:sphinganine-1-phosphate aldolase activity"/>
    <property type="evidence" value="ECO:0007669"/>
    <property type="project" value="TreeGrafter"/>
</dbReference>
<organism evidence="5 7">
    <name type="scientific">Didymodactylos carnosus</name>
    <dbReference type="NCBI Taxonomy" id="1234261"/>
    <lineage>
        <taxon>Eukaryota</taxon>
        <taxon>Metazoa</taxon>
        <taxon>Spiralia</taxon>
        <taxon>Gnathifera</taxon>
        <taxon>Rotifera</taxon>
        <taxon>Eurotatoria</taxon>
        <taxon>Bdelloidea</taxon>
        <taxon>Philodinida</taxon>
        <taxon>Philodinidae</taxon>
        <taxon>Didymodactylos</taxon>
    </lineage>
</organism>
<dbReference type="EMBL" id="CAJOBC010083840">
    <property type="protein sequence ID" value="CAF4307657.1"/>
    <property type="molecule type" value="Genomic_DNA"/>
</dbReference>
<evidence type="ECO:0000256" key="3">
    <source>
        <dbReference type="ARBA" id="ARBA00023239"/>
    </source>
</evidence>
<dbReference type="PANTHER" id="PTHR42735:SF6">
    <property type="entry name" value="SPHINGOSINE-1-PHOSPHATE LYASE 1"/>
    <property type="match status" value="1"/>
</dbReference>
<comment type="cofactor">
    <cofactor evidence="1">
        <name>pyridoxal 5'-phosphate</name>
        <dbReference type="ChEBI" id="CHEBI:597326"/>
    </cofactor>
</comment>
<keyword evidence="4" id="KW-0472">Membrane</keyword>